<feature type="domain" description="Major facilitator superfamily (MFS) profile" evidence="6">
    <location>
        <begin position="24"/>
        <end position="460"/>
    </location>
</feature>
<dbReference type="Pfam" id="PF00083">
    <property type="entry name" value="Sugar_tr"/>
    <property type="match status" value="1"/>
</dbReference>
<dbReference type="Gene3D" id="1.20.1250.20">
    <property type="entry name" value="MFS general substrate transporter like domains"/>
    <property type="match status" value="1"/>
</dbReference>
<evidence type="ECO:0000256" key="5">
    <source>
        <dbReference type="SAM" id="Phobius"/>
    </source>
</evidence>
<gene>
    <name evidence="7" type="ORF">BCF44_113268</name>
</gene>
<sequence>MGMATTDVPARMDRLPWSRWHWTVLIGLGTVWILDGLEVTIVGALGQRLTDPASGLQLSDAGVGFAAACYVVGAVLGSLGFGYLTDRLGRKKLFLVTLGLYLVATVLTAFSFTPIWFLAMRFFTGAGVGGEYAAINSAIDELVPARLRGRIDLIVNGSYWLGAAAGAALTLALLNPALFAENLGWRLAFGLGAILGVGILLVRRNVPESPRWLFTHGRAREADELVADIEHQVAEQTGTELDDVHDTIEVHERGSTGFGAVAKTLLQTYPRRTLLGLGLFVGQAFLYNAVYFTQALVLGTFFHVPGATAGTYLIPLAIGSLAGPLVLGRLFDTVGRRTMIAICYLGSGVLLVVTAVLFQQNVLSAWTLTIAWSTVFFLASAGSSAAYLTVSEVFPLEIRAMAIALFYSVGTGLGGIVGPILFGNLVGTGDPSMVAIGYYLGAAMMMGGGVIELVFGVEAAQKSLEDVAQPLSAAA</sequence>
<evidence type="ECO:0000256" key="2">
    <source>
        <dbReference type="ARBA" id="ARBA00022692"/>
    </source>
</evidence>
<dbReference type="PROSITE" id="PS50850">
    <property type="entry name" value="MFS"/>
    <property type="match status" value="1"/>
</dbReference>
<dbReference type="GO" id="GO:0046943">
    <property type="term" value="F:carboxylic acid transmembrane transporter activity"/>
    <property type="evidence" value="ECO:0007669"/>
    <property type="project" value="TreeGrafter"/>
</dbReference>
<protein>
    <submittedName>
        <fullName evidence="7">Putative MFS family arabinose efflux permease</fullName>
    </submittedName>
</protein>
<feature type="transmembrane region" description="Helical" evidence="5">
    <location>
        <begin position="118"/>
        <end position="139"/>
    </location>
</feature>
<keyword evidence="4 5" id="KW-0472">Membrane</keyword>
<evidence type="ECO:0000313" key="8">
    <source>
        <dbReference type="Proteomes" id="UP000256269"/>
    </source>
</evidence>
<evidence type="ECO:0000313" key="7">
    <source>
        <dbReference type="EMBL" id="REH39413.1"/>
    </source>
</evidence>
<keyword evidence="2 5" id="KW-0812">Transmembrane</keyword>
<feature type="transmembrane region" description="Helical" evidence="5">
    <location>
        <begin position="185"/>
        <end position="202"/>
    </location>
</feature>
<evidence type="ECO:0000259" key="6">
    <source>
        <dbReference type="PROSITE" id="PS50850"/>
    </source>
</evidence>
<name>A0A3E0H7K9_9PSEU</name>
<evidence type="ECO:0000256" key="4">
    <source>
        <dbReference type="ARBA" id="ARBA00023136"/>
    </source>
</evidence>
<reference evidence="7 8" key="1">
    <citation type="submission" date="2018-08" db="EMBL/GenBank/DDBJ databases">
        <title>Genomic Encyclopedia of Archaeal and Bacterial Type Strains, Phase II (KMG-II): from individual species to whole genera.</title>
        <authorList>
            <person name="Goeker M."/>
        </authorList>
    </citation>
    <scope>NUCLEOTIDE SEQUENCE [LARGE SCALE GENOMIC DNA]</scope>
    <source>
        <strain evidence="7 8">DSM 45791</strain>
    </source>
</reference>
<evidence type="ECO:0000256" key="1">
    <source>
        <dbReference type="ARBA" id="ARBA00004651"/>
    </source>
</evidence>
<dbReference type="CDD" id="cd17316">
    <property type="entry name" value="MFS_SV2_like"/>
    <property type="match status" value="1"/>
</dbReference>
<dbReference type="GO" id="GO:0005886">
    <property type="term" value="C:plasma membrane"/>
    <property type="evidence" value="ECO:0007669"/>
    <property type="project" value="UniProtKB-SubCell"/>
</dbReference>
<proteinExistence type="predicted"/>
<feature type="transmembrane region" description="Helical" evidence="5">
    <location>
        <begin position="338"/>
        <end position="358"/>
    </location>
</feature>
<dbReference type="SUPFAM" id="SSF103473">
    <property type="entry name" value="MFS general substrate transporter"/>
    <property type="match status" value="1"/>
</dbReference>
<dbReference type="Proteomes" id="UP000256269">
    <property type="component" value="Unassembled WGS sequence"/>
</dbReference>
<dbReference type="AlphaFoldDB" id="A0A3E0H7K9"/>
<keyword evidence="3 5" id="KW-1133">Transmembrane helix</keyword>
<feature type="transmembrane region" description="Helical" evidence="5">
    <location>
        <begin position="65"/>
        <end position="84"/>
    </location>
</feature>
<feature type="transmembrane region" description="Helical" evidence="5">
    <location>
        <begin position="402"/>
        <end position="422"/>
    </location>
</feature>
<feature type="transmembrane region" description="Helical" evidence="5">
    <location>
        <begin position="273"/>
        <end position="292"/>
    </location>
</feature>
<evidence type="ECO:0000256" key="3">
    <source>
        <dbReference type="ARBA" id="ARBA00022989"/>
    </source>
</evidence>
<dbReference type="PANTHER" id="PTHR23508">
    <property type="entry name" value="CARBOXYLIC ACID TRANSPORTER PROTEIN HOMOLOG"/>
    <property type="match status" value="1"/>
</dbReference>
<comment type="subcellular location">
    <subcellularLocation>
        <location evidence="1">Cell membrane</location>
        <topology evidence="1">Multi-pass membrane protein</topology>
    </subcellularLocation>
</comment>
<dbReference type="InterPro" id="IPR036259">
    <property type="entry name" value="MFS_trans_sf"/>
</dbReference>
<feature type="transmembrane region" description="Helical" evidence="5">
    <location>
        <begin position="312"/>
        <end position="331"/>
    </location>
</feature>
<feature type="transmembrane region" description="Helical" evidence="5">
    <location>
        <begin position="20"/>
        <end position="45"/>
    </location>
</feature>
<dbReference type="InterPro" id="IPR020846">
    <property type="entry name" value="MFS_dom"/>
</dbReference>
<accession>A0A3E0H7K9</accession>
<feature type="transmembrane region" description="Helical" evidence="5">
    <location>
        <begin position="93"/>
        <end position="112"/>
    </location>
</feature>
<dbReference type="PANTHER" id="PTHR23508:SF10">
    <property type="entry name" value="CARBOXYLIC ACID TRANSPORTER PROTEIN HOMOLOG"/>
    <property type="match status" value="1"/>
</dbReference>
<comment type="caution">
    <text evidence="7">The sequence shown here is derived from an EMBL/GenBank/DDBJ whole genome shotgun (WGS) entry which is preliminary data.</text>
</comment>
<feature type="transmembrane region" description="Helical" evidence="5">
    <location>
        <begin position="434"/>
        <end position="455"/>
    </location>
</feature>
<keyword evidence="8" id="KW-1185">Reference proteome</keyword>
<feature type="transmembrane region" description="Helical" evidence="5">
    <location>
        <begin position="370"/>
        <end position="390"/>
    </location>
</feature>
<dbReference type="EMBL" id="QUNO01000013">
    <property type="protein sequence ID" value="REH39413.1"/>
    <property type="molecule type" value="Genomic_DNA"/>
</dbReference>
<feature type="transmembrane region" description="Helical" evidence="5">
    <location>
        <begin position="159"/>
        <end position="179"/>
    </location>
</feature>
<dbReference type="InterPro" id="IPR005828">
    <property type="entry name" value="MFS_sugar_transport-like"/>
</dbReference>
<organism evidence="7 8">
    <name type="scientific">Kutzneria buriramensis</name>
    <dbReference type="NCBI Taxonomy" id="1045776"/>
    <lineage>
        <taxon>Bacteria</taxon>
        <taxon>Bacillati</taxon>
        <taxon>Actinomycetota</taxon>
        <taxon>Actinomycetes</taxon>
        <taxon>Pseudonocardiales</taxon>
        <taxon>Pseudonocardiaceae</taxon>
        <taxon>Kutzneria</taxon>
    </lineage>
</organism>